<feature type="compositionally biased region" description="Polar residues" evidence="6">
    <location>
        <begin position="172"/>
        <end position="181"/>
    </location>
</feature>
<dbReference type="GO" id="GO:0015630">
    <property type="term" value="C:microtubule cytoskeleton"/>
    <property type="evidence" value="ECO:0007669"/>
    <property type="project" value="InterPro"/>
</dbReference>
<evidence type="ECO:0000313" key="8">
    <source>
        <dbReference type="RefSeq" id="XP_030065913.1"/>
    </source>
</evidence>
<organism evidence="7 8">
    <name type="scientific">Microcaecilia unicolor</name>
    <dbReference type="NCBI Taxonomy" id="1415580"/>
    <lineage>
        <taxon>Eukaryota</taxon>
        <taxon>Metazoa</taxon>
        <taxon>Chordata</taxon>
        <taxon>Craniata</taxon>
        <taxon>Vertebrata</taxon>
        <taxon>Euteleostomi</taxon>
        <taxon>Amphibia</taxon>
        <taxon>Gymnophiona</taxon>
        <taxon>Siphonopidae</taxon>
        <taxon>Microcaecilia</taxon>
    </lineage>
</organism>
<feature type="region of interest" description="Disordered" evidence="6">
    <location>
        <begin position="194"/>
        <end position="221"/>
    </location>
</feature>
<dbReference type="InterPro" id="IPR008604">
    <property type="entry name" value="MAP7_fam"/>
</dbReference>
<evidence type="ECO:0000256" key="2">
    <source>
        <dbReference type="ARBA" id="ARBA00007525"/>
    </source>
</evidence>
<keyword evidence="4" id="KW-0175">Coiled coil</keyword>
<dbReference type="GO" id="GO:0000226">
    <property type="term" value="P:microtubule cytoskeleton organization"/>
    <property type="evidence" value="ECO:0007669"/>
    <property type="project" value="InterPro"/>
</dbReference>
<feature type="compositionally biased region" description="Polar residues" evidence="6">
    <location>
        <begin position="732"/>
        <end position="754"/>
    </location>
</feature>
<evidence type="ECO:0000313" key="7">
    <source>
        <dbReference type="Proteomes" id="UP000515156"/>
    </source>
</evidence>
<name>A0A6P7YLN3_9AMPH</name>
<feature type="compositionally biased region" description="Polar residues" evidence="6">
    <location>
        <begin position="238"/>
        <end position="259"/>
    </location>
</feature>
<dbReference type="KEGG" id="muo:115474550"/>
<feature type="compositionally biased region" description="Polar residues" evidence="6">
    <location>
        <begin position="431"/>
        <end position="445"/>
    </location>
</feature>
<accession>A0A6P7YLN3</accession>
<keyword evidence="7" id="KW-1185">Reference proteome</keyword>
<dbReference type="OrthoDB" id="9950536at2759"/>
<dbReference type="FunCoup" id="A0A6P7YLN3">
    <property type="interactions" value="813"/>
</dbReference>
<feature type="compositionally biased region" description="Low complexity" evidence="6">
    <location>
        <begin position="347"/>
        <end position="364"/>
    </location>
</feature>
<dbReference type="InterPro" id="IPR051483">
    <property type="entry name" value="MAP7_domain-containing"/>
</dbReference>
<dbReference type="InParanoid" id="A0A6P7YLN3"/>
<feature type="region of interest" description="Disordered" evidence="6">
    <location>
        <begin position="54"/>
        <end position="181"/>
    </location>
</feature>
<dbReference type="Proteomes" id="UP000515156">
    <property type="component" value="Chromosome 7"/>
</dbReference>
<comment type="subcellular location">
    <subcellularLocation>
        <location evidence="1">Cytoplasm</location>
        <location evidence="1">Cytoskeleton</location>
    </subcellularLocation>
</comment>
<feature type="compositionally biased region" description="Basic and acidic residues" evidence="6">
    <location>
        <begin position="57"/>
        <end position="152"/>
    </location>
</feature>
<dbReference type="PANTHER" id="PTHR15073">
    <property type="entry name" value="MICROTUBULE-ASSOCIATED PROTEIN"/>
    <property type="match status" value="1"/>
</dbReference>
<keyword evidence="3" id="KW-0963">Cytoplasm</keyword>
<feature type="compositionally biased region" description="Polar residues" evidence="6">
    <location>
        <begin position="208"/>
        <end position="221"/>
    </location>
</feature>
<dbReference type="GeneID" id="115474550"/>
<feature type="region of interest" description="Disordered" evidence="6">
    <location>
        <begin position="233"/>
        <end position="284"/>
    </location>
</feature>
<feature type="compositionally biased region" description="Polar residues" evidence="6">
    <location>
        <begin position="273"/>
        <end position="284"/>
    </location>
</feature>
<feature type="compositionally biased region" description="Basic and acidic residues" evidence="6">
    <location>
        <begin position="626"/>
        <end position="650"/>
    </location>
</feature>
<gene>
    <name evidence="8" type="primary">MAP7D3</name>
</gene>
<feature type="region of interest" description="Disordered" evidence="6">
    <location>
        <begin position="715"/>
        <end position="754"/>
    </location>
</feature>
<protein>
    <submittedName>
        <fullName evidence="8">MAP7 domain-containing protein 3 isoform X1</fullName>
    </submittedName>
</protein>
<evidence type="ECO:0000256" key="1">
    <source>
        <dbReference type="ARBA" id="ARBA00004245"/>
    </source>
</evidence>
<evidence type="ECO:0000256" key="6">
    <source>
        <dbReference type="SAM" id="MobiDB-lite"/>
    </source>
</evidence>
<feature type="compositionally biased region" description="Polar residues" evidence="6">
    <location>
        <begin position="321"/>
        <end position="330"/>
    </location>
</feature>
<dbReference type="AlphaFoldDB" id="A0A6P7YLN3"/>
<evidence type="ECO:0000256" key="3">
    <source>
        <dbReference type="ARBA" id="ARBA00022490"/>
    </source>
</evidence>
<dbReference type="Pfam" id="PF05672">
    <property type="entry name" value="MAP7"/>
    <property type="match status" value="1"/>
</dbReference>
<comment type="similarity">
    <text evidence="2">Belongs to the MAP7 family.</text>
</comment>
<dbReference type="CTD" id="79649"/>
<feature type="region of interest" description="Disordered" evidence="6">
    <location>
        <begin position="511"/>
        <end position="573"/>
    </location>
</feature>
<dbReference type="RefSeq" id="XP_030065913.1">
    <property type="nucleotide sequence ID" value="XM_030210053.1"/>
</dbReference>
<feature type="compositionally biased region" description="Basic and acidic residues" evidence="6">
    <location>
        <begin position="585"/>
        <end position="612"/>
    </location>
</feature>
<reference evidence="8" key="1">
    <citation type="submission" date="2025-08" db="UniProtKB">
        <authorList>
            <consortium name="RefSeq"/>
        </authorList>
    </citation>
    <scope>IDENTIFICATION</scope>
</reference>
<feature type="region of interest" description="Disordered" evidence="6">
    <location>
        <begin position="299"/>
        <end position="499"/>
    </location>
</feature>
<feature type="compositionally biased region" description="Basic and acidic residues" evidence="6">
    <location>
        <begin position="262"/>
        <end position="271"/>
    </location>
</feature>
<feature type="region of interest" description="Disordered" evidence="6">
    <location>
        <begin position="585"/>
        <end position="658"/>
    </location>
</feature>
<feature type="compositionally biased region" description="Basic and acidic residues" evidence="6">
    <location>
        <begin position="454"/>
        <end position="471"/>
    </location>
</feature>
<sequence length="847" mass="95356">MAESGVSLKGLREQMVAAAQAIADERRNQSGNSPILVQSPAIIKTSTKPVIDGSTLKTDERQRLARSRREELEKHNAAKESQILEREKKAKLQYEKQMEERQRKLDEQKQKEELRRAAVEEKRKQKVEEEKERYEAALRRTLERSQRLEQRQKRWSWGGAPTSEPDNKTTSKRSSSITNLKQTDMVLNKHLSSSSAILPNSSDKSIKQRSASLNRLSNKVPVHSQQLLSKMAHVEQKGGSNQKRSSSLSRLTNKPQSAPQLEKAKNEEKSARRSQTNPLDSNIISRLLAPTQASLARSKSAAALSSDGKDPPESHLCPRSASATFISSPVHTPKGPMRSRSIDRQKATSAASISSTEASSQESAQKSEMEKRMVSHAGKRPPSPSSISSRRRSPSPANMRKCPPSPSTIKQNQKYRPPSPSLLKQRPPSPTSALKSAPIQRSSLISAATSVTKKKSETESKPKNKCEETAEHVPGSQTSEKEVGAVSAKTKEGTTTAEEAAKILAEKRRIAREQREREKEERIQRQEEERIRKEEMVEKEAKERAQREEEEHKLEEKRKHIKEEEQKKAEEERVLRELEEQERLAELQQQKEEAEAKAQEEAERQRQEREKIMQQNMQERLQRKKRIEEIMKRTRKTDHNDAKSEERSDQGTEDSEEGPLILYQTDQLDKINNDGLSQEIIMSSESGSKIALGLCLLEDSLLDTEKVQAHDIFMNGDEQSIDQKNNNKEPLDTSQEMETSSPSEEISIQNSGPLEVNTDSLTVELVQNLNGKSNTWTFEQIIDLGVHSKSSKLTSEGLTAENNNQNLIDAAKIPSSPILAFEEVEAVNSLTKPIEASSEHCPLGLPM</sequence>
<evidence type="ECO:0000256" key="5">
    <source>
        <dbReference type="ARBA" id="ARBA00023212"/>
    </source>
</evidence>
<proteinExistence type="inferred from homology"/>
<keyword evidence="5" id="KW-0206">Cytoskeleton</keyword>
<evidence type="ECO:0000256" key="4">
    <source>
        <dbReference type="ARBA" id="ARBA00023054"/>
    </source>
</evidence>
<dbReference type="PANTHER" id="PTHR15073:SF5">
    <property type="entry name" value="MAP7 DOMAIN-CONTAINING PROTEIN 3"/>
    <property type="match status" value="1"/>
</dbReference>